<protein>
    <submittedName>
        <fullName evidence="5">Dynein heavy chain 5, axonemal</fullName>
    </submittedName>
</protein>
<feature type="domain" description="Dynein heavy chain AAA 5 extension" evidence="3">
    <location>
        <begin position="412"/>
        <end position="541"/>
    </location>
</feature>
<dbReference type="FunFam" id="3.40.50.300:FF:000543">
    <property type="entry name" value="Dynein axonemal heavy chain 5"/>
    <property type="match status" value="1"/>
</dbReference>
<feature type="domain" description="Dynein heavy chain hydrolytic ATP-binding dynein motor region" evidence="2">
    <location>
        <begin position="134"/>
        <end position="254"/>
    </location>
</feature>
<evidence type="ECO:0000259" key="3">
    <source>
        <dbReference type="Pfam" id="PF17852"/>
    </source>
</evidence>
<feature type="domain" description="Dynein heavy chain hydrolytic ATP-binding dynein motor region" evidence="2">
    <location>
        <begin position="1"/>
        <end position="132"/>
    </location>
</feature>
<dbReference type="FunFam" id="3.40.50.300:FF:001221">
    <property type="entry name" value="Axonemal dynein heavy chain 8"/>
    <property type="match status" value="1"/>
</dbReference>
<dbReference type="Gene3D" id="1.20.920.30">
    <property type="match status" value="1"/>
</dbReference>
<comment type="similarity">
    <text evidence="1">Belongs to the dynein heavy chain family.</text>
</comment>
<feature type="non-terminal residue" evidence="5">
    <location>
        <position position="1"/>
    </location>
</feature>
<proteinExistence type="inferred from homology"/>
<comment type="caution">
    <text evidence="5">The sequence shown here is derived from an EMBL/GenBank/DDBJ whole genome shotgun (WGS) entry which is preliminary data.</text>
</comment>
<dbReference type="Pfam" id="PF17857">
    <property type="entry name" value="AAA_lid_1"/>
    <property type="match status" value="1"/>
</dbReference>
<keyword evidence="6" id="KW-1185">Reference proteome</keyword>
<dbReference type="PANTHER" id="PTHR46532:SF4">
    <property type="entry name" value="AAA+ ATPASE DOMAIN-CONTAINING PROTEIN"/>
    <property type="match status" value="1"/>
</dbReference>
<dbReference type="Pfam" id="PF17852">
    <property type="entry name" value="Dynein_AAA_lid"/>
    <property type="match status" value="1"/>
</dbReference>
<gene>
    <name evidence="5" type="ORF">Fcan01_07245</name>
</gene>
<evidence type="ECO:0000313" key="6">
    <source>
        <dbReference type="Proteomes" id="UP000198287"/>
    </source>
</evidence>
<dbReference type="OrthoDB" id="10251809at2759"/>
<evidence type="ECO:0000259" key="2">
    <source>
        <dbReference type="Pfam" id="PF12774"/>
    </source>
</evidence>
<evidence type="ECO:0000256" key="1">
    <source>
        <dbReference type="ARBA" id="ARBA00008887"/>
    </source>
</evidence>
<dbReference type="EMBL" id="LNIX01000003">
    <property type="protein sequence ID" value="OXA57758.1"/>
    <property type="molecule type" value="Genomic_DNA"/>
</dbReference>
<dbReference type="GO" id="GO:0005858">
    <property type="term" value="C:axonemal dynein complex"/>
    <property type="evidence" value="ECO:0007669"/>
    <property type="project" value="TreeGrafter"/>
</dbReference>
<dbReference type="STRING" id="158441.A0A226EKM2"/>
<dbReference type="Gene3D" id="3.40.50.300">
    <property type="entry name" value="P-loop containing nucleotide triphosphate hydrolases"/>
    <property type="match status" value="3"/>
</dbReference>
<dbReference type="GO" id="GO:0051959">
    <property type="term" value="F:dynein light intermediate chain binding"/>
    <property type="evidence" value="ECO:0007669"/>
    <property type="project" value="InterPro"/>
</dbReference>
<dbReference type="AlphaFoldDB" id="A0A226EKM2"/>
<dbReference type="InterPro" id="IPR041589">
    <property type="entry name" value="DNAH3_AAA_lid_1"/>
</dbReference>
<evidence type="ECO:0000313" key="5">
    <source>
        <dbReference type="EMBL" id="OXA57758.1"/>
    </source>
</evidence>
<sequence length="917" mass="104046">TDRCYITLAQALNLSMGGCSAGVNVEISQKAINLKSMYHLFTGKTLGKYVVVFNCSDQMDFKGLGRIYKGLAQSGSWGCFDEFNRINLPVLSVAAQQIAVVLGSRRERKKSFIFTDGDLVDLNPEFGIFITMVHYDFGLRNILSVLRTLGTVKRGSNPKDAESTIVMRVLRDMNLSKLIDEDEPLFMSLVTDLFPNVVFDKITYGSLEEAIKEQAEEQGLIYHEPWVLKLIQLYETQQVRHGIMTLGPSSAGKTTCIHTLMKALTALGTPHREMRMNPKSISASQMFGKLDVATNDWSDGIFSALWRKTLKYDKKGQGGNIWLVLDGPVDSVWIENLNSVLDDNKTLTLANGDRLPMSPACKVLFEPHNIDNASPATVSRNGMVYMSSSGLNWVPIIEAWLKKREHRVATLLRAYIENTFFKVYDWSRQNLNFKMPVLEVNVVFQLLSILEGMLPPEEPVETGDLEAVRNPLDKKFNEAEIVKIYSFCLAWSVGSLLEGEDRIKLDVFLRNSEINLPLPNCGAEKTIFDFVIVNDKWVEWSTKVGDCTLPENYVNDFSSIMVPNLDSVRTNFLMDTVIKQNKCVLLIGEQGSSKTLMIDTYTKENYDPEYHLTRPINFSFATTPSQFQKTIESYLEKRVGTTYGPTGGRKLTVFIDDINLPEINPWGDQITNEITRQTIEMKGFYSLEKPGDFMNICDVQFLAAMIHPGAGRNDIPSRLKRHFAIFNCTVPTDDSIDKIYGTISETHYSVKRGFTDAVREMIKKLVKLTRFVWKSTRRTLLPTPAKFHYVFNLRDLSRIWQGMIGTLSTVIDSEKAAVSLWIHESTRVLTDRFTDPQDKAFFDEEVQKLTEQHLGKNYVKTVKSVSLFVDFMRDAPEPTGEEGDDADVELPKVYEPIDDFEILKERLVMFMGQYNEG</sequence>
<dbReference type="Pfam" id="PF12775">
    <property type="entry name" value="AAA_7"/>
    <property type="match status" value="1"/>
</dbReference>
<evidence type="ECO:0000259" key="4">
    <source>
        <dbReference type="Pfam" id="PF17857"/>
    </source>
</evidence>
<dbReference type="InterPro" id="IPR041466">
    <property type="entry name" value="Dynein_AAA5_ext"/>
</dbReference>
<dbReference type="GO" id="GO:0007018">
    <property type="term" value="P:microtubule-based movement"/>
    <property type="evidence" value="ECO:0007669"/>
    <property type="project" value="InterPro"/>
</dbReference>
<dbReference type="FunFam" id="1.20.920.30:FF:000004">
    <property type="entry name" value="Dynein axonemal heavy chain 5"/>
    <property type="match status" value="1"/>
</dbReference>
<dbReference type="PANTHER" id="PTHR46532">
    <property type="entry name" value="MALE FERTILITY FACTOR KL5"/>
    <property type="match status" value="1"/>
</dbReference>
<dbReference type="InterPro" id="IPR035699">
    <property type="entry name" value="AAA_6"/>
</dbReference>
<dbReference type="SUPFAM" id="SSF52540">
    <property type="entry name" value="P-loop containing nucleoside triphosphate hydrolases"/>
    <property type="match status" value="3"/>
</dbReference>
<name>A0A226EKM2_FOLCA</name>
<feature type="domain" description="Dynein heavy chain 3 AAA+ lid" evidence="4">
    <location>
        <begin position="774"/>
        <end position="844"/>
    </location>
</feature>
<organism evidence="5 6">
    <name type="scientific">Folsomia candida</name>
    <name type="common">Springtail</name>
    <dbReference type="NCBI Taxonomy" id="158441"/>
    <lineage>
        <taxon>Eukaryota</taxon>
        <taxon>Metazoa</taxon>
        <taxon>Ecdysozoa</taxon>
        <taxon>Arthropoda</taxon>
        <taxon>Hexapoda</taxon>
        <taxon>Collembola</taxon>
        <taxon>Entomobryomorpha</taxon>
        <taxon>Isotomoidea</taxon>
        <taxon>Isotomidae</taxon>
        <taxon>Proisotominae</taxon>
        <taxon>Folsomia</taxon>
    </lineage>
</organism>
<dbReference type="GO" id="GO:0045505">
    <property type="term" value="F:dynein intermediate chain binding"/>
    <property type="evidence" value="ECO:0007669"/>
    <property type="project" value="InterPro"/>
</dbReference>
<dbReference type="Proteomes" id="UP000198287">
    <property type="component" value="Unassembled WGS sequence"/>
</dbReference>
<accession>A0A226EKM2</accession>
<dbReference type="GO" id="GO:0005524">
    <property type="term" value="F:ATP binding"/>
    <property type="evidence" value="ECO:0007669"/>
    <property type="project" value="InterPro"/>
</dbReference>
<dbReference type="Pfam" id="PF12774">
    <property type="entry name" value="AAA_6"/>
    <property type="match status" value="2"/>
</dbReference>
<dbReference type="OMA" id="WIHESTR"/>
<reference evidence="5 6" key="1">
    <citation type="submission" date="2015-12" db="EMBL/GenBank/DDBJ databases">
        <title>The genome of Folsomia candida.</title>
        <authorList>
            <person name="Faddeeva A."/>
            <person name="Derks M.F."/>
            <person name="Anvar Y."/>
            <person name="Smit S."/>
            <person name="Van Straalen N."/>
            <person name="Roelofs D."/>
        </authorList>
    </citation>
    <scope>NUCLEOTIDE SEQUENCE [LARGE SCALE GENOMIC DNA]</scope>
    <source>
        <strain evidence="5 6">VU population</strain>
        <tissue evidence="5">Whole body</tissue>
    </source>
</reference>
<dbReference type="InterPro" id="IPR027417">
    <property type="entry name" value="P-loop_NTPase"/>
</dbReference>
<dbReference type="InterPro" id="IPR026983">
    <property type="entry name" value="DHC"/>
</dbReference>